<proteinExistence type="predicted"/>
<accession>A0A0A9CDJ4</accession>
<protein>
    <submittedName>
        <fullName evidence="1">Uncharacterized protein</fullName>
    </submittedName>
</protein>
<dbReference type="EMBL" id="GBRH01224289">
    <property type="protein sequence ID" value="JAD73606.1"/>
    <property type="molecule type" value="Transcribed_RNA"/>
</dbReference>
<organism evidence="1">
    <name type="scientific">Arundo donax</name>
    <name type="common">Giant reed</name>
    <name type="synonym">Donax arundinaceus</name>
    <dbReference type="NCBI Taxonomy" id="35708"/>
    <lineage>
        <taxon>Eukaryota</taxon>
        <taxon>Viridiplantae</taxon>
        <taxon>Streptophyta</taxon>
        <taxon>Embryophyta</taxon>
        <taxon>Tracheophyta</taxon>
        <taxon>Spermatophyta</taxon>
        <taxon>Magnoliopsida</taxon>
        <taxon>Liliopsida</taxon>
        <taxon>Poales</taxon>
        <taxon>Poaceae</taxon>
        <taxon>PACMAD clade</taxon>
        <taxon>Arundinoideae</taxon>
        <taxon>Arundineae</taxon>
        <taxon>Arundo</taxon>
    </lineage>
</organism>
<dbReference type="AlphaFoldDB" id="A0A0A9CDJ4"/>
<name>A0A0A9CDJ4_ARUDO</name>
<reference evidence="1" key="2">
    <citation type="journal article" date="2015" name="Data Brief">
        <title>Shoot transcriptome of the giant reed, Arundo donax.</title>
        <authorList>
            <person name="Barrero R.A."/>
            <person name="Guerrero F.D."/>
            <person name="Moolhuijzen P."/>
            <person name="Goolsby J.A."/>
            <person name="Tidwell J."/>
            <person name="Bellgard S.E."/>
            <person name="Bellgard M.I."/>
        </authorList>
    </citation>
    <scope>NUCLEOTIDE SEQUENCE</scope>
    <source>
        <tissue evidence="1">Shoot tissue taken approximately 20 cm above the soil surface</tissue>
    </source>
</reference>
<reference evidence="1" key="1">
    <citation type="submission" date="2014-09" db="EMBL/GenBank/DDBJ databases">
        <authorList>
            <person name="Magalhaes I.L.F."/>
            <person name="Oliveira U."/>
            <person name="Santos F.R."/>
            <person name="Vidigal T.H.D.A."/>
            <person name="Brescovit A.D."/>
            <person name="Santos A.J."/>
        </authorList>
    </citation>
    <scope>NUCLEOTIDE SEQUENCE</scope>
    <source>
        <tissue evidence="1">Shoot tissue taken approximately 20 cm above the soil surface</tissue>
    </source>
</reference>
<sequence length="32" mass="3590">MSSPIQASLQTVVRALIKVWHYSGIVMDCDIQ</sequence>
<evidence type="ECO:0000313" key="1">
    <source>
        <dbReference type="EMBL" id="JAD73606.1"/>
    </source>
</evidence>